<dbReference type="GO" id="GO:1904263">
    <property type="term" value="P:positive regulation of TORC1 signaling"/>
    <property type="evidence" value="ECO:0007669"/>
    <property type="project" value="TreeGrafter"/>
</dbReference>
<dbReference type="InterPro" id="IPR031488">
    <property type="entry name" value="Zn_ribbon_mio"/>
</dbReference>
<reference evidence="3" key="1">
    <citation type="journal article" date="2018" name="Nat. Microbiol.">
        <title>Leveraging single-cell genomics to expand the fungal tree of life.</title>
        <authorList>
            <person name="Ahrendt S.R."/>
            <person name="Quandt C.A."/>
            <person name="Ciobanu D."/>
            <person name="Clum A."/>
            <person name="Salamov A."/>
            <person name="Andreopoulos B."/>
            <person name="Cheng J.F."/>
            <person name="Woyke T."/>
            <person name="Pelin A."/>
            <person name="Henrissat B."/>
            <person name="Reynolds N.K."/>
            <person name="Benny G.L."/>
            <person name="Smith M.E."/>
            <person name="James T.Y."/>
            <person name="Grigoriev I.V."/>
        </authorList>
    </citation>
    <scope>NUCLEOTIDE SEQUENCE [LARGE SCALE GENOMIC DNA]</scope>
</reference>
<dbReference type="Proteomes" id="UP000269721">
    <property type="component" value="Unassembled WGS sequence"/>
</dbReference>
<dbReference type="PANTHER" id="PTHR16453">
    <property type="entry name" value="WD40 DOMAIN-CONTAINING PROTEIN MIO FAMILY MEMBER"/>
    <property type="match status" value="1"/>
</dbReference>
<dbReference type="PANTHER" id="PTHR16453:SF9">
    <property type="entry name" value="GATOR COMPLEX PROTEIN MIOS"/>
    <property type="match status" value="1"/>
</dbReference>
<keyword evidence="3" id="KW-1185">Reference proteome</keyword>
<proteinExistence type="predicted"/>
<dbReference type="InterPro" id="IPR037593">
    <property type="entry name" value="MIOS/Sea4"/>
</dbReference>
<gene>
    <name evidence="2" type="ORF">BDK51DRAFT_23705</name>
</gene>
<dbReference type="EMBL" id="ML001620">
    <property type="protein sequence ID" value="RKO83131.1"/>
    <property type="molecule type" value="Genomic_DNA"/>
</dbReference>
<dbReference type="OrthoDB" id="341486at2759"/>
<feature type="domain" description="GATOR2 complex protein MIO zinc-ribbon like" evidence="1">
    <location>
        <begin position="110"/>
        <end position="229"/>
    </location>
</feature>
<evidence type="ECO:0000313" key="2">
    <source>
        <dbReference type="EMBL" id="RKO83131.1"/>
    </source>
</evidence>
<dbReference type="GO" id="GO:0005737">
    <property type="term" value="C:cytoplasm"/>
    <property type="evidence" value="ECO:0007669"/>
    <property type="project" value="TreeGrafter"/>
</dbReference>
<name>A0A4P9VU81_9FUNG</name>
<dbReference type="CDD" id="cd16691">
    <property type="entry name" value="mRING-H2-C3H3C2_Mio"/>
    <property type="match status" value="1"/>
</dbReference>
<evidence type="ECO:0000259" key="1">
    <source>
        <dbReference type="Pfam" id="PF17034"/>
    </source>
</evidence>
<protein>
    <recommendedName>
        <fullName evidence="1">GATOR2 complex protein MIO zinc-ribbon like domain-containing protein</fullName>
    </recommendedName>
</protein>
<dbReference type="Pfam" id="PF17034">
    <property type="entry name" value="zinc_ribbon_16"/>
    <property type="match status" value="1"/>
</dbReference>
<evidence type="ECO:0000313" key="3">
    <source>
        <dbReference type="Proteomes" id="UP000269721"/>
    </source>
</evidence>
<dbReference type="AlphaFoldDB" id="A0A4P9VU81"/>
<sequence>MILTGNIQGILLTGLTSAGVDLFENYVDRTGDIQTACLLLSTVVPRRFVDYRVDDWVENYRFLLDRWQMYNIRAQFDIARRRHVSGEALGTLAVAANFAANVPPQVYVRCNFCNQPIVNSPFASPMARKGIMQSPGSITCCPNCRKPLPRCALCLLHLGTPAENMQFFNRKPGLSDTLERKDRPKPAGFDLWFTWCQTCRHGGHAVHILDWFSRHQECPVADCKCRCSDSPTGYKR</sequence>
<accession>A0A4P9VU81</accession>
<organism evidence="2 3">
    <name type="scientific">Blyttiomyces helicus</name>
    <dbReference type="NCBI Taxonomy" id="388810"/>
    <lineage>
        <taxon>Eukaryota</taxon>
        <taxon>Fungi</taxon>
        <taxon>Fungi incertae sedis</taxon>
        <taxon>Chytridiomycota</taxon>
        <taxon>Chytridiomycota incertae sedis</taxon>
        <taxon>Chytridiomycetes</taxon>
        <taxon>Chytridiomycetes incertae sedis</taxon>
        <taxon>Blyttiomyces</taxon>
    </lineage>
</organism>